<name>A0AAD8IK23_9APIA</name>
<comment type="caution">
    <text evidence="1">The sequence shown here is derived from an EMBL/GenBank/DDBJ whole genome shotgun (WGS) entry which is preliminary data.</text>
</comment>
<organism evidence="1 2">
    <name type="scientific">Heracleum sosnowskyi</name>
    <dbReference type="NCBI Taxonomy" id="360622"/>
    <lineage>
        <taxon>Eukaryota</taxon>
        <taxon>Viridiplantae</taxon>
        <taxon>Streptophyta</taxon>
        <taxon>Embryophyta</taxon>
        <taxon>Tracheophyta</taxon>
        <taxon>Spermatophyta</taxon>
        <taxon>Magnoliopsida</taxon>
        <taxon>eudicotyledons</taxon>
        <taxon>Gunneridae</taxon>
        <taxon>Pentapetalae</taxon>
        <taxon>asterids</taxon>
        <taxon>campanulids</taxon>
        <taxon>Apiales</taxon>
        <taxon>Apiaceae</taxon>
        <taxon>Apioideae</taxon>
        <taxon>apioid superclade</taxon>
        <taxon>Tordylieae</taxon>
        <taxon>Tordyliinae</taxon>
        <taxon>Heracleum</taxon>
    </lineage>
</organism>
<reference evidence="1" key="2">
    <citation type="submission" date="2023-05" db="EMBL/GenBank/DDBJ databases">
        <authorList>
            <person name="Schelkunov M.I."/>
        </authorList>
    </citation>
    <scope>NUCLEOTIDE SEQUENCE</scope>
    <source>
        <strain evidence="1">Hsosn_3</strain>
        <tissue evidence="1">Leaf</tissue>
    </source>
</reference>
<gene>
    <name evidence="1" type="ORF">POM88_024086</name>
</gene>
<dbReference type="AlphaFoldDB" id="A0AAD8IK23"/>
<reference evidence="1" key="1">
    <citation type="submission" date="2023-02" db="EMBL/GenBank/DDBJ databases">
        <title>Genome of toxic invasive species Heracleum sosnowskyi carries increased number of genes despite the absence of recent whole-genome duplications.</title>
        <authorList>
            <person name="Schelkunov M."/>
            <person name="Shtratnikova V."/>
            <person name="Makarenko M."/>
            <person name="Klepikova A."/>
            <person name="Omelchenko D."/>
            <person name="Novikova G."/>
            <person name="Obukhova E."/>
            <person name="Bogdanov V."/>
            <person name="Penin A."/>
            <person name="Logacheva M."/>
        </authorList>
    </citation>
    <scope>NUCLEOTIDE SEQUENCE</scope>
    <source>
        <strain evidence="1">Hsosn_3</strain>
        <tissue evidence="1">Leaf</tissue>
    </source>
</reference>
<protein>
    <recommendedName>
        <fullName evidence="3">Endonuclease/exonuclease/phosphatase domain-containing protein</fullName>
    </recommendedName>
</protein>
<sequence length="197" mass="22464">MNKNYAKEPGNMIGELLETDCIGEGIQLNRSFLRFQVAIDINHPLLPSYNLKRNDLPALWIELSYERLSNKKTNFFPEFVHRTSKSKNHFFIKNSGSPGKKNSGSVYQKIKNKIHSTLAVSRQALWHRLSMILNATNKPHVLIGDLNVVGEMAYKSGGNYNISRQIHELQGFISSTNLIEIPFKGLSYAWTNKRLDS</sequence>
<proteinExistence type="predicted"/>
<evidence type="ECO:0000313" key="1">
    <source>
        <dbReference type="EMBL" id="KAK1386351.1"/>
    </source>
</evidence>
<evidence type="ECO:0008006" key="3">
    <source>
        <dbReference type="Google" id="ProtNLM"/>
    </source>
</evidence>
<evidence type="ECO:0000313" key="2">
    <source>
        <dbReference type="Proteomes" id="UP001237642"/>
    </source>
</evidence>
<dbReference type="EMBL" id="JAUIZM010000005">
    <property type="protein sequence ID" value="KAK1386351.1"/>
    <property type="molecule type" value="Genomic_DNA"/>
</dbReference>
<accession>A0AAD8IK23</accession>
<keyword evidence="2" id="KW-1185">Reference proteome</keyword>
<dbReference type="Proteomes" id="UP001237642">
    <property type="component" value="Unassembled WGS sequence"/>
</dbReference>